<keyword evidence="2" id="KW-1133">Transmembrane helix</keyword>
<evidence type="ECO:0000256" key="1">
    <source>
        <dbReference type="SAM" id="MobiDB-lite"/>
    </source>
</evidence>
<feature type="compositionally biased region" description="Basic and acidic residues" evidence="1">
    <location>
        <begin position="311"/>
        <end position="328"/>
    </location>
</feature>
<dbReference type="AlphaFoldDB" id="A0A6B3C2K4"/>
<protein>
    <submittedName>
        <fullName evidence="3">Hydrolase</fullName>
    </submittedName>
</protein>
<accession>A0A6B3C2K4</accession>
<reference evidence="3" key="1">
    <citation type="submission" date="2020-01" db="EMBL/GenBank/DDBJ databases">
        <title>Insect and environment-associated Actinomycetes.</title>
        <authorList>
            <person name="Currrie C."/>
            <person name="Chevrette M."/>
            <person name="Carlson C."/>
            <person name="Stubbendieck R."/>
            <person name="Wendt-Pienkowski E."/>
        </authorList>
    </citation>
    <scope>NUCLEOTIDE SEQUENCE</scope>
    <source>
        <strain evidence="3">SID12501</strain>
    </source>
</reference>
<dbReference type="RefSeq" id="WP_164321354.1">
    <property type="nucleotide sequence ID" value="NZ_JAAGLU010000037.1"/>
</dbReference>
<keyword evidence="2" id="KW-0472">Membrane</keyword>
<dbReference type="GO" id="GO:0016787">
    <property type="term" value="F:hydrolase activity"/>
    <property type="evidence" value="ECO:0007669"/>
    <property type="project" value="UniProtKB-KW"/>
</dbReference>
<comment type="caution">
    <text evidence="3">The sequence shown here is derived from an EMBL/GenBank/DDBJ whole genome shotgun (WGS) entry which is preliminary data.</text>
</comment>
<evidence type="ECO:0000256" key="2">
    <source>
        <dbReference type="SAM" id="Phobius"/>
    </source>
</evidence>
<feature type="compositionally biased region" description="Low complexity" evidence="1">
    <location>
        <begin position="260"/>
        <end position="272"/>
    </location>
</feature>
<feature type="compositionally biased region" description="Polar residues" evidence="1">
    <location>
        <begin position="292"/>
        <end position="310"/>
    </location>
</feature>
<sequence>MSLWTSLEPASATVDPGGSTTVRLRLRNTGDIVDEYRFEPVGDISPWTTVEPQTLRLFPGTTGTVELTFAPPRTPDARAGANPFAVRITPTEHPEATTVPEGNLTITPFTEVRAELVPPTVKGRFRGRPKLAIDNLGNTRLTASITGSDNGDQLSYDIHPGSVQIEPGRAAFVKTTLKPRDIIWFGSKEQRPYTLAVQRSGVRPVDVEGTYVQRGFLPGWLATVLGVALALTITFVMIWFAYKPNFRSAATEQLQEAGVSTLPPSSAPASVVAPPPPSTTVSPVVEPPAPQVTPTQSTNGNGNGDESTGGTEKKKETEEKKETKEAKAPEVTAATAVQQAAADAPERKHICYRAYVTGMGWTNPACDGAIAGTTGLEKPIKALNIAVTGTNGTAATAFVHDPASTNGKGHYNAPWKGAVDGVDNYIGSTKNDAPNMLGFSINVDNSKQVVCQTTHVHNDGWHGTGCDTPGGENLIFGGTLSNDLWLEAVTFTV</sequence>
<keyword evidence="3" id="KW-0378">Hydrolase</keyword>
<dbReference type="SMART" id="SM00728">
    <property type="entry name" value="ChW"/>
    <property type="match status" value="1"/>
</dbReference>
<organism evidence="3">
    <name type="scientific">Streptomyces sp. SID12501</name>
    <dbReference type="NCBI Taxonomy" id="2706042"/>
    <lineage>
        <taxon>Bacteria</taxon>
        <taxon>Bacillati</taxon>
        <taxon>Actinomycetota</taxon>
        <taxon>Actinomycetes</taxon>
        <taxon>Kitasatosporales</taxon>
        <taxon>Streptomycetaceae</taxon>
        <taxon>Streptomyces</taxon>
    </lineage>
</organism>
<dbReference type="InterPro" id="IPR006637">
    <property type="entry name" value="ChW"/>
</dbReference>
<keyword evidence="2" id="KW-0812">Transmembrane</keyword>
<dbReference type="Pfam" id="PF07538">
    <property type="entry name" value="ChW"/>
    <property type="match status" value="1"/>
</dbReference>
<gene>
    <name evidence="3" type="ORF">G3I71_35575</name>
</gene>
<dbReference type="EMBL" id="JAAGLU010000037">
    <property type="protein sequence ID" value="NEC91007.1"/>
    <property type="molecule type" value="Genomic_DNA"/>
</dbReference>
<evidence type="ECO:0000313" key="3">
    <source>
        <dbReference type="EMBL" id="NEC91007.1"/>
    </source>
</evidence>
<proteinExistence type="predicted"/>
<feature type="region of interest" description="Disordered" evidence="1">
    <location>
        <begin position="260"/>
        <end position="333"/>
    </location>
</feature>
<name>A0A6B3C2K4_9ACTN</name>
<feature type="transmembrane region" description="Helical" evidence="2">
    <location>
        <begin position="220"/>
        <end position="242"/>
    </location>
</feature>